<protein>
    <submittedName>
        <fullName evidence="2">Uncharacterized protein</fullName>
    </submittedName>
</protein>
<gene>
    <name evidence="2" type="ORF">OIU74_021237</name>
</gene>
<accession>A0A9Q0P7R2</accession>
<organism evidence="2 3">
    <name type="scientific">Salix koriyanagi</name>
    <dbReference type="NCBI Taxonomy" id="2511006"/>
    <lineage>
        <taxon>Eukaryota</taxon>
        <taxon>Viridiplantae</taxon>
        <taxon>Streptophyta</taxon>
        <taxon>Embryophyta</taxon>
        <taxon>Tracheophyta</taxon>
        <taxon>Spermatophyta</taxon>
        <taxon>Magnoliopsida</taxon>
        <taxon>eudicotyledons</taxon>
        <taxon>Gunneridae</taxon>
        <taxon>Pentapetalae</taxon>
        <taxon>rosids</taxon>
        <taxon>fabids</taxon>
        <taxon>Malpighiales</taxon>
        <taxon>Salicaceae</taxon>
        <taxon>Saliceae</taxon>
        <taxon>Salix</taxon>
    </lineage>
</organism>
<sequence>MTLDWSSNFTSISVITNSGLSSSLNTGSESSASLTTNASDLIGRTSIGSSDFSITSTVFGFSTCLPASDCSCSFTSSSAITNSGLSTSFNTPESSVSFATIGSDSLIIRTSGGSRGFSTTSSNDTGTSTVFSSSWGNSSKDDDEGCSSASLGTNSIAGATDLPLTTLVTGARTLDICGSGMGSFTTSFSSSTGISTIGASSIILTSTVGGSASLSSTSPSDLANGVD</sequence>
<dbReference type="EMBL" id="JAPFFM010000020">
    <property type="protein sequence ID" value="KAJ6683140.1"/>
    <property type="molecule type" value="Genomic_DNA"/>
</dbReference>
<proteinExistence type="predicted"/>
<comment type="caution">
    <text evidence="2">The sequence shown here is derived from an EMBL/GenBank/DDBJ whole genome shotgun (WGS) entry which is preliminary data.</text>
</comment>
<dbReference type="Proteomes" id="UP001151752">
    <property type="component" value="Chromosome 5"/>
</dbReference>
<evidence type="ECO:0000313" key="2">
    <source>
        <dbReference type="EMBL" id="KAJ6683140.1"/>
    </source>
</evidence>
<name>A0A9Q0P7R2_9ROSI</name>
<reference evidence="2" key="2">
    <citation type="journal article" date="2023" name="Int. J. Mol. Sci.">
        <title>De Novo Assembly and Annotation of 11 Diverse Shrub Willow (Salix) Genomes Reveals Novel Gene Organization in Sex-Linked Regions.</title>
        <authorList>
            <person name="Hyden B."/>
            <person name="Feng K."/>
            <person name="Yates T.B."/>
            <person name="Jawdy S."/>
            <person name="Cereghino C."/>
            <person name="Smart L.B."/>
            <person name="Muchero W."/>
        </authorList>
    </citation>
    <scope>NUCLEOTIDE SEQUENCE</scope>
    <source>
        <tissue evidence="2">Shoot tip</tissue>
    </source>
</reference>
<feature type="region of interest" description="Disordered" evidence="1">
    <location>
        <begin position="114"/>
        <end position="140"/>
    </location>
</feature>
<keyword evidence="3" id="KW-1185">Reference proteome</keyword>
<evidence type="ECO:0000313" key="3">
    <source>
        <dbReference type="Proteomes" id="UP001151752"/>
    </source>
</evidence>
<feature type="compositionally biased region" description="Low complexity" evidence="1">
    <location>
        <begin position="114"/>
        <end position="129"/>
    </location>
</feature>
<reference evidence="2" key="1">
    <citation type="submission" date="2022-11" db="EMBL/GenBank/DDBJ databases">
        <authorList>
            <person name="Hyden B.L."/>
            <person name="Feng K."/>
            <person name="Yates T."/>
            <person name="Jawdy S."/>
            <person name="Smart L.B."/>
            <person name="Muchero W."/>
        </authorList>
    </citation>
    <scope>NUCLEOTIDE SEQUENCE</scope>
    <source>
        <tissue evidence="2">Shoot tip</tissue>
    </source>
</reference>
<dbReference type="AlphaFoldDB" id="A0A9Q0P7R2"/>
<evidence type="ECO:0000256" key="1">
    <source>
        <dbReference type="SAM" id="MobiDB-lite"/>
    </source>
</evidence>